<dbReference type="Pfam" id="PF00170">
    <property type="entry name" value="bZIP_1"/>
    <property type="match status" value="1"/>
</dbReference>
<dbReference type="EMBL" id="MVGT01002330">
    <property type="protein sequence ID" value="OVA08282.1"/>
    <property type="molecule type" value="Genomic_DNA"/>
</dbReference>
<accession>A0A200QD27</accession>
<keyword evidence="2" id="KW-0238">DNA-binding</keyword>
<keyword evidence="6" id="KW-1185">Reference proteome</keyword>
<name>A0A200QD27_MACCD</name>
<dbReference type="PROSITE" id="PS50217">
    <property type="entry name" value="BZIP"/>
    <property type="match status" value="1"/>
</dbReference>
<sequence length="231" mass="26082">MFPLFSTSEDPKDPFQFYMPTLNHDQPQFQNARLLPNMITSSVTSTMEGLANFENFDGFEDNNGMVPFKRQRALEETPTFFIGDGSGSSQFEQLNGIGNVLEPMRSGGGFGVGTSGLGFYNQYYPYQVLGTGFKVGTANEPNNNLQSQLVPENFIDSVVERRHRRMIKNRESAARSRARRLAYNAQLVLEIEQLKKENESLRQVFEGIFVIANMKNEKLERGIPRITSSTS</sequence>
<evidence type="ECO:0000259" key="4">
    <source>
        <dbReference type="PROSITE" id="PS50217"/>
    </source>
</evidence>
<comment type="caution">
    <text evidence="5">The sequence shown here is derived from an EMBL/GenBank/DDBJ whole genome shotgun (WGS) entry which is preliminary data.</text>
</comment>
<evidence type="ECO:0000256" key="2">
    <source>
        <dbReference type="ARBA" id="ARBA00023125"/>
    </source>
</evidence>
<dbReference type="PROSITE" id="PS00036">
    <property type="entry name" value="BZIP_BASIC"/>
    <property type="match status" value="1"/>
</dbReference>
<dbReference type="SUPFAM" id="SSF57959">
    <property type="entry name" value="Leucine zipper domain"/>
    <property type="match status" value="1"/>
</dbReference>
<organism evidence="5 6">
    <name type="scientific">Macleaya cordata</name>
    <name type="common">Five-seeded plume-poppy</name>
    <name type="synonym">Bocconia cordata</name>
    <dbReference type="NCBI Taxonomy" id="56857"/>
    <lineage>
        <taxon>Eukaryota</taxon>
        <taxon>Viridiplantae</taxon>
        <taxon>Streptophyta</taxon>
        <taxon>Embryophyta</taxon>
        <taxon>Tracheophyta</taxon>
        <taxon>Spermatophyta</taxon>
        <taxon>Magnoliopsida</taxon>
        <taxon>Ranunculales</taxon>
        <taxon>Papaveraceae</taxon>
        <taxon>Papaveroideae</taxon>
        <taxon>Macleaya</taxon>
    </lineage>
</organism>
<evidence type="ECO:0000256" key="1">
    <source>
        <dbReference type="ARBA" id="ARBA00004123"/>
    </source>
</evidence>
<feature type="domain" description="BZIP" evidence="4">
    <location>
        <begin position="159"/>
        <end position="203"/>
    </location>
</feature>
<keyword evidence="3" id="KW-0539">Nucleus</keyword>
<dbReference type="GO" id="GO:0005634">
    <property type="term" value="C:nucleus"/>
    <property type="evidence" value="ECO:0007669"/>
    <property type="project" value="UniProtKB-SubCell"/>
</dbReference>
<dbReference type="InParanoid" id="A0A200QD27"/>
<dbReference type="InterPro" id="IPR046347">
    <property type="entry name" value="bZIP_sf"/>
</dbReference>
<dbReference type="AlphaFoldDB" id="A0A200QD27"/>
<dbReference type="Gene3D" id="1.20.5.170">
    <property type="match status" value="1"/>
</dbReference>
<dbReference type="GO" id="GO:0003677">
    <property type="term" value="F:DNA binding"/>
    <property type="evidence" value="ECO:0007669"/>
    <property type="project" value="UniProtKB-KW"/>
</dbReference>
<dbReference type="InterPro" id="IPR004827">
    <property type="entry name" value="bZIP"/>
</dbReference>
<gene>
    <name evidence="5" type="ORF">BVC80_1297g37</name>
</gene>
<dbReference type="Proteomes" id="UP000195402">
    <property type="component" value="Unassembled WGS sequence"/>
</dbReference>
<evidence type="ECO:0000256" key="3">
    <source>
        <dbReference type="ARBA" id="ARBA00023242"/>
    </source>
</evidence>
<dbReference type="GO" id="GO:0045893">
    <property type="term" value="P:positive regulation of DNA-templated transcription"/>
    <property type="evidence" value="ECO:0007669"/>
    <property type="project" value="InterPro"/>
</dbReference>
<dbReference type="SMART" id="SM00338">
    <property type="entry name" value="BRLZ"/>
    <property type="match status" value="1"/>
</dbReference>
<comment type="subcellular location">
    <subcellularLocation>
        <location evidence="1">Nucleus</location>
    </subcellularLocation>
</comment>
<dbReference type="PANTHER" id="PTHR22952:SF175">
    <property type="entry name" value="PROTEIN ABSCISIC ACID-INSENSITIVE 5"/>
    <property type="match status" value="1"/>
</dbReference>
<proteinExistence type="predicted"/>
<dbReference type="GO" id="GO:0003700">
    <property type="term" value="F:DNA-binding transcription factor activity"/>
    <property type="evidence" value="ECO:0007669"/>
    <property type="project" value="InterPro"/>
</dbReference>
<reference evidence="5 6" key="1">
    <citation type="journal article" date="2017" name="Mol. Plant">
        <title>The Genome of Medicinal Plant Macleaya cordata Provides New Insights into Benzylisoquinoline Alkaloids Metabolism.</title>
        <authorList>
            <person name="Liu X."/>
            <person name="Liu Y."/>
            <person name="Huang P."/>
            <person name="Ma Y."/>
            <person name="Qing Z."/>
            <person name="Tang Q."/>
            <person name="Cao H."/>
            <person name="Cheng P."/>
            <person name="Zheng Y."/>
            <person name="Yuan Z."/>
            <person name="Zhou Y."/>
            <person name="Liu J."/>
            <person name="Tang Z."/>
            <person name="Zhuo Y."/>
            <person name="Zhang Y."/>
            <person name="Yu L."/>
            <person name="Huang J."/>
            <person name="Yang P."/>
            <person name="Peng Q."/>
            <person name="Zhang J."/>
            <person name="Jiang W."/>
            <person name="Zhang Z."/>
            <person name="Lin K."/>
            <person name="Ro D.K."/>
            <person name="Chen X."/>
            <person name="Xiong X."/>
            <person name="Shang Y."/>
            <person name="Huang S."/>
            <person name="Zeng J."/>
        </authorList>
    </citation>
    <scope>NUCLEOTIDE SEQUENCE [LARGE SCALE GENOMIC DNA]</scope>
    <source>
        <strain evidence="6">cv. BLH2017</strain>
        <tissue evidence="5">Root</tissue>
    </source>
</reference>
<protein>
    <submittedName>
        <fullName evidence="5">Basic-leucine zipper domain</fullName>
    </submittedName>
</protein>
<evidence type="ECO:0000313" key="5">
    <source>
        <dbReference type="EMBL" id="OVA08282.1"/>
    </source>
</evidence>
<dbReference type="PANTHER" id="PTHR22952">
    <property type="entry name" value="CAMP-RESPONSE ELEMENT BINDING PROTEIN-RELATED"/>
    <property type="match status" value="1"/>
</dbReference>
<dbReference type="STRING" id="56857.A0A200QD27"/>
<evidence type="ECO:0000313" key="6">
    <source>
        <dbReference type="Proteomes" id="UP000195402"/>
    </source>
</evidence>
<dbReference type="InterPro" id="IPR043452">
    <property type="entry name" value="BZIP46-like"/>
</dbReference>